<dbReference type="PANTHER" id="PTHR23245:SF41">
    <property type="entry name" value="TRNA(PHE) (4-DEMETHYLWYOSINE(37)-C(7)) AMINOCARBOXYPROPYLTRANSFERASE"/>
    <property type="match status" value="1"/>
</dbReference>
<dbReference type="Pfam" id="PF02475">
    <property type="entry name" value="TRM5-TYW2_MTfase"/>
    <property type="match status" value="1"/>
</dbReference>
<evidence type="ECO:0000256" key="3">
    <source>
        <dbReference type="ARBA" id="ARBA00022694"/>
    </source>
</evidence>
<evidence type="ECO:0000313" key="5">
    <source>
        <dbReference type="EMBL" id="PRP83788.1"/>
    </source>
</evidence>
<dbReference type="Pfam" id="PF25133">
    <property type="entry name" value="TYW2_N_2"/>
    <property type="match status" value="1"/>
</dbReference>
<evidence type="ECO:0000259" key="4">
    <source>
        <dbReference type="PROSITE" id="PS51684"/>
    </source>
</evidence>
<protein>
    <recommendedName>
        <fullName evidence="4">SAM-dependent methyltransferase TRM5/TYW2-type domain-containing protein</fullName>
    </recommendedName>
</protein>
<evidence type="ECO:0000256" key="1">
    <source>
        <dbReference type="ARBA" id="ARBA00022679"/>
    </source>
</evidence>
<dbReference type="InterPro" id="IPR056744">
    <property type="entry name" value="TRM5/TYW2-like_N"/>
</dbReference>
<accession>A0A2P6NIJ8</accession>
<keyword evidence="2" id="KW-0949">S-adenosyl-L-methionine</keyword>
<dbReference type="GO" id="GO:0030488">
    <property type="term" value="P:tRNA methylation"/>
    <property type="evidence" value="ECO:0007669"/>
    <property type="project" value="TreeGrafter"/>
</dbReference>
<sequence length="414" mass="46767">MSDDVTNAFVVVRCPKRYTQRIMKEISDIGARSSLPTLGTIDNYTFIPLSNDIDDHHRHIIENIDNASSITFHIFPSIESFLVAHSEQLDQRAITALGPTSPVGPRDRLIHYLRENVRNFDENDVEHVPLGWERLGHVVVIHKLSEEFPYATEMAEGMLKVIPGCRTVVEDLDGIHGELRQPSIRILRTTLPEGRETKVRHVENGIVYNLDVSEVMFASGNGTERMHFSNLRLDGEVVVDMFAGIGYFSAPLAARSNAEKIISIEKNPLSHRWLVQNLSENQGRSQIVPLLGDNREQGELYIGTSDRVLMGYIPTPVDFIPRAFSFLKPRGGVIHYHHVCHREEYRKMAAQHVTRGLLLWLGVTPAADETESIGEGQWTVEGYEIEIVAFRTVKNYAPKLFHCVADVKVTNTRS</sequence>
<dbReference type="Gene3D" id="3.40.50.150">
    <property type="entry name" value="Vaccinia Virus protein VP39"/>
    <property type="match status" value="1"/>
</dbReference>
<dbReference type="PANTHER" id="PTHR23245">
    <property type="entry name" value="TRNA METHYLTRANSFERASE"/>
    <property type="match status" value="1"/>
</dbReference>
<keyword evidence="6" id="KW-1185">Reference proteome</keyword>
<dbReference type="STRING" id="1890364.A0A2P6NIJ8"/>
<dbReference type="Gene3D" id="3.30.300.110">
    <property type="entry name" value="Met-10+ protein-like domains"/>
    <property type="match status" value="1"/>
</dbReference>
<dbReference type="OrthoDB" id="263283at2759"/>
<dbReference type="InParanoid" id="A0A2P6NIJ8"/>
<dbReference type="InterPro" id="IPR056743">
    <property type="entry name" value="TRM5-TYW2-like_MTfase"/>
</dbReference>
<evidence type="ECO:0000313" key="6">
    <source>
        <dbReference type="Proteomes" id="UP000241769"/>
    </source>
</evidence>
<feature type="domain" description="SAM-dependent methyltransferase TRM5/TYW2-type" evidence="4">
    <location>
        <begin position="132"/>
        <end position="411"/>
    </location>
</feature>
<dbReference type="PROSITE" id="PS51684">
    <property type="entry name" value="SAM_MT_TRM5_TYW2"/>
    <property type="match status" value="1"/>
</dbReference>
<proteinExistence type="predicted"/>
<dbReference type="InterPro" id="IPR030382">
    <property type="entry name" value="MeTrfase_TRM5/TYW2"/>
</dbReference>
<dbReference type="Proteomes" id="UP000241769">
    <property type="component" value="Unassembled WGS sequence"/>
</dbReference>
<dbReference type="AlphaFoldDB" id="A0A2P6NIJ8"/>
<dbReference type="InterPro" id="IPR029063">
    <property type="entry name" value="SAM-dependent_MTases_sf"/>
</dbReference>
<name>A0A2P6NIJ8_9EUKA</name>
<gene>
    <name evidence="5" type="ORF">PROFUN_08986</name>
</gene>
<dbReference type="GO" id="GO:0008175">
    <property type="term" value="F:tRNA methyltransferase activity"/>
    <property type="evidence" value="ECO:0007669"/>
    <property type="project" value="TreeGrafter"/>
</dbReference>
<keyword evidence="3" id="KW-0819">tRNA processing</keyword>
<evidence type="ECO:0000256" key="2">
    <source>
        <dbReference type="ARBA" id="ARBA00022691"/>
    </source>
</evidence>
<dbReference type="SUPFAM" id="SSF53335">
    <property type="entry name" value="S-adenosyl-L-methionine-dependent methyltransferases"/>
    <property type="match status" value="1"/>
</dbReference>
<keyword evidence="1" id="KW-0808">Transferase</keyword>
<dbReference type="CDD" id="cd02440">
    <property type="entry name" value="AdoMet_MTases"/>
    <property type="match status" value="1"/>
</dbReference>
<dbReference type="EMBL" id="MDYQ01000076">
    <property type="protein sequence ID" value="PRP83788.1"/>
    <property type="molecule type" value="Genomic_DNA"/>
</dbReference>
<comment type="caution">
    <text evidence="5">The sequence shown here is derived from an EMBL/GenBank/DDBJ whole genome shotgun (WGS) entry which is preliminary data.</text>
</comment>
<organism evidence="5 6">
    <name type="scientific">Planoprotostelium fungivorum</name>
    <dbReference type="NCBI Taxonomy" id="1890364"/>
    <lineage>
        <taxon>Eukaryota</taxon>
        <taxon>Amoebozoa</taxon>
        <taxon>Evosea</taxon>
        <taxon>Variosea</taxon>
        <taxon>Cavosteliida</taxon>
        <taxon>Cavosteliaceae</taxon>
        <taxon>Planoprotostelium</taxon>
    </lineage>
</organism>
<reference evidence="5 6" key="1">
    <citation type="journal article" date="2018" name="Genome Biol. Evol.">
        <title>Multiple Roots of Fruiting Body Formation in Amoebozoa.</title>
        <authorList>
            <person name="Hillmann F."/>
            <person name="Forbes G."/>
            <person name="Novohradska S."/>
            <person name="Ferling I."/>
            <person name="Riege K."/>
            <person name="Groth M."/>
            <person name="Westermann M."/>
            <person name="Marz M."/>
            <person name="Spaller T."/>
            <person name="Winckler T."/>
            <person name="Schaap P."/>
            <person name="Glockner G."/>
        </authorList>
    </citation>
    <scope>NUCLEOTIDE SEQUENCE [LARGE SCALE GENOMIC DNA]</scope>
    <source>
        <strain evidence="5 6">Jena</strain>
    </source>
</reference>
<dbReference type="GO" id="GO:0005737">
    <property type="term" value="C:cytoplasm"/>
    <property type="evidence" value="ECO:0007669"/>
    <property type="project" value="TreeGrafter"/>
</dbReference>